<proteinExistence type="predicted"/>
<sequence length="113" mass="12817">MKNVTQIISKTALVFLLSNLVVTVYFLYSYRSIIETVDVQLIARIIKQFGLIISIPATILFVLIDTLLVKVIKTNWALYVTRTIIFLGVLYIMCLVFSIYIITSALIDNPLAE</sequence>
<dbReference type="Proteomes" id="UP000256257">
    <property type="component" value="Unassembled WGS sequence"/>
</dbReference>
<feature type="transmembrane region" description="Helical" evidence="1">
    <location>
        <begin position="84"/>
        <end position="107"/>
    </location>
</feature>
<organism evidence="2 3">
    <name type="scientific">Chryseobacterium pennipullorum</name>
    <dbReference type="NCBI Taxonomy" id="2258963"/>
    <lineage>
        <taxon>Bacteria</taxon>
        <taxon>Pseudomonadati</taxon>
        <taxon>Bacteroidota</taxon>
        <taxon>Flavobacteriia</taxon>
        <taxon>Flavobacteriales</taxon>
        <taxon>Weeksellaceae</taxon>
        <taxon>Chryseobacterium group</taxon>
        <taxon>Chryseobacterium</taxon>
    </lineage>
</organism>
<gene>
    <name evidence="2" type="ORF">DRF67_15475</name>
</gene>
<dbReference type="EMBL" id="QNVV01000015">
    <property type="protein sequence ID" value="REC46152.1"/>
    <property type="molecule type" value="Genomic_DNA"/>
</dbReference>
<reference evidence="2 3" key="1">
    <citation type="submission" date="2018-06" db="EMBL/GenBank/DDBJ databases">
        <title>Novel Chryseobacterium species.</title>
        <authorList>
            <person name="Newman J."/>
            <person name="Hugo C."/>
            <person name="Oosthuizen L."/>
            <person name="Charimba G."/>
        </authorList>
    </citation>
    <scope>NUCLEOTIDE SEQUENCE [LARGE SCALE GENOMIC DNA]</scope>
    <source>
        <strain evidence="2 3">7_F195</strain>
    </source>
</reference>
<keyword evidence="1" id="KW-0812">Transmembrane</keyword>
<evidence type="ECO:0000256" key="1">
    <source>
        <dbReference type="SAM" id="Phobius"/>
    </source>
</evidence>
<dbReference type="AlphaFoldDB" id="A0A3D9AY93"/>
<keyword evidence="3" id="KW-1185">Reference proteome</keyword>
<accession>A0A3D9AY93</accession>
<feature type="transmembrane region" description="Helical" evidence="1">
    <location>
        <begin position="12"/>
        <end position="30"/>
    </location>
</feature>
<evidence type="ECO:0000313" key="2">
    <source>
        <dbReference type="EMBL" id="REC46152.1"/>
    </source>
</evidence>
<keyword evidence="1" id="KW-0472">Membrane</keyword>
<feature type="transmembrane region" description="Helical" evidence="1">
    <location>
        <begin position="50"/>
        <end position="72"/>
    </location>
</feature>
<evidence type="ECO:0000313" key="3">
    <source>
        <dbReference type="Proteomes" id="UP000256257"/>
    </source>
</evidence>
<comment type="caution">
    <text evidence="2">The sequence shown here is derived from an EMBL/GenBank/DDBJ whole genome shotgun (WGS) entry which is preliminary data.</text>
</comment>
<keyword evidence="1" id="KW-1133">Transmembrane helix</keyword>
<protein>
    <submittedName>
        <fullName evidence="2">Uncharacterized protein</fullName>
    </submittedName>
</protein>
<name>A0A3D9AY93_9FLAO</name>